<dbReference type="AlphaFoldDB" id="A0A1T4NV42"/>
<dbReference type="RefSeq" id="WP_078810381.1">
    <property type="nucleotide sequence ID" value="NZ_FUWM01000016.1"/>
</dbReference>
<proteinExistence type="predicted"/>
<sequence length="59" mass="6525">MKRVKNKFENNIVTASDAAKIIGVARGTIIKWKNKGKLNAVNRPSIDGFGKYLYSKGDV</sequence>
<reference evidence="2" key="1">
    <citation type="submission" date="2017-02" db="EMBL/GenBank/DDBJ databases">
        <authorList>
            <person name="Varghese N."/>
            <person name="Submissions S."/>
        </authorList>
    </citation>
    <scope>NUCLEOTIDE SEQUENCE [LARGE SCALE GENOMIC DNA]</scope>
    <source>
        <strain evidence="2">ATCC BAA-73</strain>
    </source>
</reference>
<evidence type="ECO:0000313" key="2">
    <source>
        <dbReference type="Proteomes" id="UP000190625"/>
    </source>
</evidence>
<dbReference type="OrthoDB" id="3180992at2"/>
<accession>A0A1T4NV42</accession>
<organism evidence="1 2">
    <name type="scientific">Selenihalanaerobacter shriftii</name>
    <dbReference type="NCBI Taxonomy" id="142842"/>
    <lineage>
        <taxon>Bacteria</taxon>
        <taxon>Bacillati</taxon>
        <taxon>Bacillota</taxon>
        <taxon>Clostridia</taxon>
        <taxon>Halanaerobiales</taxon>
        <taxon>Halobacteroidaceae</taxon>
        <taxon>Selenihalanaerobacter</taxon>
    </lineage>
</organism>
<protein>
    <recommendedName>
        <fullName evidence="3">HTH merR-type domain-containing protein</fullName>
    </recommendedName>
</protein>
<evidence type="ECO:0000313" key="1">
    <source>
        <dbReference type="EMBL" id="SJZ83149.1"/>
    </source>
</evidence>
<dbReference type="EMBL" id="FUWM01000016">
    <property type="protein sequence ID" value="SJZ83149.1"/>
    <property type="molecule type" value="Genomic_DNA"/>
</dbReference>
<dbReference type="Proteomes" id="UP000190625">
    <property type="component" value="Unassembled WGS sequence"/>
</dbReference>
<keyword evidence="2" id="KW-1185">Reference proteome</keyword>
<gene>
    <name evidence="1" type="ORF">SAMN02745118_01939</name>
</gene>
<evidence type="ECO:0008006" key="3">
    <source>
        <dbReference type="Google" id="ProtNLM"/>
    </source>
</evidence>
<dbReference type="Gene3D" id="1.10.1660.10">
    <property type="match status" value="1"/>
</dbReference>
<name>A0A1T4NV42_9FIRM</name>